<feature type="region of interest" description="Disordered" evidence="1">
    <location>
        <begin position="341"/>
        <end position="382"/>
    </location>
</feature>
<dbReference type="AlphaFoldDB" id="A0A6A5VLD3"/>
<reference evidence="3" key="1">
    <citation type="journal article" date="2020" name="Stud. Mycol.">
        <title>101 Dothideomycetes genomes: a test case for predicting lifestyles and emergence of pathogens.</title>
        <authorList>
            <person name="Haridas S."/>
            <person name="Albert R."/>
            <person name="Binder M."/>
            <person name="Bloem J."/>
            <person name="Labutti K."/>
            <person name="Salamov A."/>
            <person name="Andreopoulos B."/>
            <person name="Baker S."/>
            <person name="Barry K."/>
            <person name="Bills G."/>
            <person name="Bluhm B."/>
            <person name="Cannon C."/>
            <person name="Castanera R."/>
            <person name="Culley D."/>
            <person name="Daum C."/>
            <person name="Ezra D."/>
            <person name="Gonzalez J."/>
            <person name="Henrissat B."/>
            <person name="Kuo A."/>
            <person name="Liang C."/>
            <person name="Lipzen A."/>
            <person name="Lutzoni F."/>
            <person name="Magnuson J."/>
            <person name="Mondo S."/>
            <person name="Nolan M."/>
            <person name="Ohm R."/>
            <person name="Pangilinan J."/>
            <person name="Park H.-J."/>
            <person name="Ramirez L."/>
            <person name="Alfaro M."/>
            <person name="Sun H."/>
            <person name="Tritt A."/>
            <person name="Yoshinaga Y."/>
            <person name="Zwiers L.-H."/>
            <person name="Turgeon B."/>
            <person name="Goodwin S."/>
            <person name="Spatafora J."/>
            <person name="Crous P."/>
            <person name="Grigoriev I."/>
        </authorList>
    </citation>
    <scope>NUCLEOTIDE SEQUENCE</scope>
    <source>
        <strain evidence="3">CBS 107.79</strain>
    </source>
</reference>
<dbReference type="PANTHER" id="PTHR39394">
    <property type="entry name" value="YALI0E31793P"/>
    <property type="match status" value="1"/>
</dbReference>
<name>A0A6A5VLD3_9PLEO</name>
<evidence type="ECO:0000313" key="4">
    <source>
        <dbReference type="Proteomes" id="UP000800036"/>
    </source>
</evidence>
<dbReference type="InterPro" id="IPR018961">
    <property type="entry name" value="DnaJ_homolog_subfam-C_membr-28"/>
</dbReference>
<dbReference type="EMBL" id="ML976663">
    <property type="protein sequence ID" value="KAF1977498.1"/>
    <property type="molecule type" value="Genomic_DNA"/>
</dbReference>
<feature type="region of interest" description="Disordered" evidence="1">
    <location>
        <begin position="1"/>
        <end position="32"/>
    </location>
</feature>
<feature type="compositionally biased region" description="Polar residues" evidence="1">
    <location>
        <begin position="350"/>
        <end position="359"/>
    </location>
</feature>
<accession>A0A6A5VLD3</accession>
<organism evidence="3 4">
    <name type="scientific">Bimuria novae-zelandiae CBS 107.79</name>
    <dbReference type="NCBI Taxonomy" id="1447943"/>
    <lineage>
        <taxon>Eukaryota</taxon>
        <taxon>Fungi</taxon>
        <taxon>Dikarya</taxon>
        <taxon>Ascomycota</taxon>
        <taxon>Pezizomycotina</taxon>
        <taxon>Dothideomycetes</taxon>
        <taxon>Pleosporomycetidae</taxon>
        <taxon>Pleosporales</taxon>
        <taxon>Massarineae</taxon>
        <taxon>Didymosphaeriaceae</taxon>
        <taxon>Bimuria</taxon>
    </lineage>
</organism>
<feature type="region of interest" description="Disordered" evidence="1">
    <location>
        <begin position="99"/>
        <end position="123"/>
    </location>
</feature>
<evidence type="ECO:0000259" key="2">
    <source>
        <dbReference type="Pfam" id="PF09350"/>
    </source>
</evidence>
<dbReference type="OrthoDB" id="1922282at2759"/>
<evidence type="ECO:0000256" key="1">
    <source>
        <dbReference type="SAM" id="MobiDB-lite"/>
    </source>
</evidence>
<sequence length="500" mass="55738">MTRRLRDMSEEALESGSRSAQKTVSEAGFSEDLKRQLEERIASANFRTEHRNAFVESELPPSVSLHTRDIATADPWSGTESIHDASLRMLNDAHKPLKVPGGRRAGSVVPLPRNVDTGRKSTAGRGVRLANARDRSGMYSSLKDSDIDQQEREKRFQELKDRFSPHARAVVPGTIRGLAALANERIEEAIARGQFKNLKDRGKQVERDYNASSPFINTTEYFLNKMIQKQEIVPPWIEKQQELVAAANKFRSRLRTEWKRHAARMIASAGGTLQEQIKRAEAYAKAEVIANPQKKKTEVLSTVDDDGHVSQISLSGELKASSPNASDAAIVEEIVAERTTLDPEHEHQAPSESVQSSEQMDVPLSAPTPSTPPATHPFRDPTWESTEHAYHKLAIEDLNSKTRSYNLQAPDLAKKPYFSLQRELNSCFADVAPQLAAAIRERATKPVRKVEGFGQSIAGDKGMMGRLVGEKVKVRDERVEKQYGFRQLWKDVWGGSANSA</sequence>
<dbReference type="Pfam" id="PF09350">
    <property type="entry name" value="DJC28_CD"/>
    <property type="match status" value="1"/>
</dbReference>
<dbReference type="Proteomes" id="UP000800036">
    <property type="component" value="Unassembled WGS sequence"/>
</dbReference>
<keyword evidence="4" id="KW-1185">Reference proteome</keyword>
<evidence type="ECO:0000313" key="3">
    <source>
        <dbReference type="EMBL" id="KAF1977498.1"/>
    </source>
</evidence>
<gene>
    <name evidence="3" type="ORF">BU23DRAFT_578006</name>
</gene>
<dbReference type="PANTHER" id="PTHR39394:SF1">
    <property type="entry name" value="DNAJ HOMOLOGUE SUBFAMILY C MEMBER 28 CONSERVED DOMAIN-CONTAINING PROTEIN"/>
    <property type="match status" value="1"/>
</dbReference>
<feature type="domain" description="DnaJ homologue subfamily C member 28 conserved" evidence="2">
    <location>
        <begin position="181"/>
        <end position="251"/>
    </location>
</feature>
<protein>
    <recommendedName>
        <fullName evidence="2">DnaJ homologue subfamily C member 28 conserved domain-containing protein</fullName>
    </recommendedName>
</protein>
<proteinExistence type="predicted"/>